<name>Q0RW07_RHOJR</name>
<feature type="domain" description="HTH tetR-type" evidence="5">
    <location>
        <begin position="12"/>
        <end position="71"/>
    </location>
</feature>
<geneLocation type="plasmid" evidence="6 7">
    <name>pRHL2</name>
</geneLocation>
<evidence type="ECO:0000256" key="4">
    <source>
        <dbReference type="PROSITE-ProRule" id="PRU00335"/>
    </source>
</evidence>
<dbReference type="PANTHER" id="PTHR30055">
    <property type="entry name" value="HTH-TYPE TRANSCRIPTIONAL REGULATOR RUTR"/>
    <property type="match status" value="1"/>
</dbReference>
<dbReference type="OrthoDB" id="3469831at2"/>
<keyword evidence="6" id="KW-0614">Plasmid</keyword>
<dbReference type="AlphaFoldDB" id="Q0RW07"/>
<proteinExistence type="predicted"/>
<dbReference type="Pfam" id="PF00440">
    <property type="entry name" value="TetR_N"/>
    <property type="match status" value="1"/>
</dbReference>
<evidence type="ECO:0000256" key="1">
    <source>
        <dbReference type="ARBA" id="ARBA00023015"/>
    </source>
</evidence>
<dbReference type="PROSITE" id="PS50977">
    <property type="entry name" value="HTH_TETR_2"/>
    <property type="match status" value="1"/>
</dbReference>
<dbReference type="RefSeq" id="WP_011600166.1">
    <property type="nucleotide sequence ID" value="NC_008270.1"/>
</dbReference>
<reference evidence="7" key="1">
    <citation type="journal article" date="2006" name="Proc. Natl. Acad. Sci. U.S.A.">
        <title>The complete genome of Rhodococcus sp. RHA1 provides insights into a catabolic powerhouse.</title>
        <authorList>
            <person name="McLeod M.P."/>
            <person name="Warren R.L."/>
            <person name="Hsiao W.W.L."/>
            <person name="Araki N."/>
            <person name="Myhre M."/>
            <person name="Fernandes C."/>
            <person name="Miyazawa D."/>
            <person name="Wong W."/>
            <person name="Lillquist A.L."/>
            <person name="Wang D."/>
            <person name="Dosanjh M."/>
            <person name="Hara H."/>
            <person name="Petrescu A."/>
            <person name="Morin R.D."/>
            <person name="Yang G."/>
            <person name="Stott J.M."/>
            <person name="Schein J.E."/>
            <person name="Shin H."/>
            <person name="Smailus D."/>
            <person name="Siddiqui A.S."/>
            <person name="Marra M.A."/>
            <person name="Jones S.J.M."/>
            <person name="Holt R."/>
            <person name="Brinkman F.S.L."/>
            <person name="Miyauchi K."/>
            <person name="Fukuda M."/>
            <person name="Davies J.E."/>
            <person name="Mohn W.W."/>
            <person name="Eltis L.D."/>
        </authorList>
    </citation>
    <scope>NUCLEOTIDE SEQUENCE [LARGE SCALE GENOMIC DNA]</scope>
    <source>
        <strain evidence="7">RHA1</strain>
    </source>
</reference>
<evidence type="ECO:0000313" key="6">
    <source>
        <dbReference type="EMBL" id="ABH00529.1"/>
    </source>
</evidence>
<dbReference type="InterPro" id="IPR050109">
    <property type="entry name" value="HTH-type_TetR-like_transc_reg"/>
</dbReference>
<sequence length="117" mass="12411">MTARDNRPDGREAERAKIVEAAYRLLAVDGASASVTDILAQAGLGTRAFHRLFDSKDELLLTMFRSDGDCALGDLEVDAALAPDGRIALHGWISALRASPQIPNGAPACLSCFPTKS</sequence>
<dbReference type="Gene3D" id="1.10.357.10">
    <property type="entry name" value="Tetracycline Repressor, domain 2"/>
    <property type="match status" value="1"/>
</dbReference>
<keyword evidence="2 4" id="KW-0238">DNA-binding</keyword>
<dbReference type="InterPro" id="IPR001647">
    <property type="entry name" value="HTH_TetR"/>
</dbReference>
<dbReference type="GO" id="GO:0003700">
    <property type="term" value="F:DNA-binding transcription factor activity"/>
    <property type="evidence" value="ECO:0007669"/>
    <property type="project" value="TreeGrafter"/>
</dbReference>
<evidence type="ECO:0000256" key="2">
    <source>
        <dbReference type="ARBA" id="ARBA00023125"/>
    </source>
</evidence>
<dbReference type="InterPro" id="IPR009057">
    <property type="entry name" value="Homeodomain-like_sf"/>
</dbReference>
<dbReference type="PATRIC" id="fig|101510.16.peg.8732"/>
<dbReference type="GO" id="GO:0000976">
    <property type="term" value="F:transcription cis-regulatory region binding"/>
    <property type="evidence" value="ECO:0007669"/>
    <property type="project" value="TreeGrafter"/>
</dbReference>
<evidence type="ECO:0000259" key="5">
    <source>
        <dbReference type="PROSITE" id="PS50977"/>
    </source>
</evidence>
<protein>
    <recommendedName>
        <fullName evidence="5">HTH tetR-type domain-containing protein</fullName>
    </recommendedName>
</protein>
<dbReference type="EMBL" id="CP000433">
    <property type="protein sequence ID" value="ABH00529.1"/>
    <property type="molecule type" value="Genomic_DNA"/>
</dbReference>
<keyword evidence="3" id="KW-0804">Transcription</keyword>
<dbReference type="SUPFAM" id="SSF46689">
    <property type="entry name" value="Homeodomain-like"/>
    <property type="match status" value="1"/>
</dbReference>
<organism evidence="6 7">
    <name type="scientific">Rhodococcus jostii (strain RHA1)</name>
    <dbReference type="NCBI Taxonomy" id="101510"/>
    <lineage>
        <taxon>Bacteria</taxon>
        <taxon>Bacillati</taxon>
        <taxon>Actinomycetota</taxon>
        <taxon>Actinomycetes</taxon>
        <taxon>Mycobacteriales</taxon>
        <taxon>Nocardiaceae</taxon>
        <taxon>Rhodococcus</taxon>
    </lineage>
</organism>
<accession>Q0RW07</accession>
<feature type="DNA-binding region" description="H-T-H motif" evidence="4">
    <location>
        <begin position="34"/>
        <end position="53"/>
    </location>
</feature>
<dbReference type="PANTHER" id="PTHR30055:SF234">
    <property type="entry name" value="HTH-TYPE TRANSCRIPTIONAL REGULATOR BETI"/>
    <property type="match status" value="1"/>
</dbReference>
<dbReference type="HOGENOM" id="CLU_2083039_0_0_11"/>
<dbReference type="KEGG" id="rha:RHA1_ro10340"/>
<dbReference type="Proteomes" id="UP000008710">
    <property type="component" value="Plasmid pRHL2"/>
</dbReference>
<evidence type="ECO:0000313" key="7">
    <source>
        <dbReference type="Proteomes" id="UP000008710"/>
    </source>
</evidence>
<keyword evidence="1" id="KW-0805">Transcription regulation</keyword>
<gene>
    <name evidence="6" type="ordered locus">RHA1_ro10340</name>
</gene>
<evidence type="ECO:0000256" key="3">
    <source>
        <dbReference type="ARBA" id="ARBA00023163"/>
    </source>
</evidence>